<gene>
    <name evidence="2" type="ORF">Ahy_B05g075151</name>
</gene>
<evidence type="ECO:0000256" key="1">
    <source>
        <dbReference type="SAM" id="Phobius"/>
    </source>
</evidence>
<evidence type="ECO:0000313" key="3">
    <source>
        <dbReference type="Proteomes" id="UP000289738"/>
    </source>
</evidence>
<dbReference type="Pfam" id="PF14476">
    <property type="entry name" value="Chloroplast_duf"/>
    <property type="match status" value="1"/>
</dbReference>
<dbReference type="EMBL" id="SDMP01000015">
    <property type="protein sequence ID" value="RYR07736.1"/>
    <property type="molecule type" value="Genomic_DNA"/>
</dbReference>
<comment type="caution">
    <text evidence="2">The sequence shown here is derived from an EMBL/GenBank/DDBJ whole genome shotgun (WGS) entry which is preliminary data.</text>
</comment>
<name>A0A444Z0P2_ARAHY</name>
<sequence length="183" mass="20449">MQSAMEFFSGLLLTLMNMNGWSEELEMELREVIEVVKRKDVEDYERLGNKALKANKILAIVGPLLTAIAALGSVFVAGIRVQVGLRLDPNPTLPYSFVTPSGQVGMVFEMYRNCGGFFKQLEETVEATLEENEFDKRENGQVFELKVALQLGRSVSQHRELTSKSASCRAEGISIDEFASKMF</sequence>
<keyword evidence="1" id="KW-1133">Transmembrane helix</keyword>
<dbReference type="PANTHER" id="PTHR33358">
    <property type="entry name" value="F-BOX PROTEIN WITH A DOMAIN PROTEIN"/>
    <property type="match status" value="1"/>
</dbReference>
<dbReference type="Proteomes" id="UP000289738">
    <property type="component" value="Chromosome B05"/>
</dbReference>
<dbReference type="PANTHER" id="PTHR33358:SF12">
    <property type="entry name" value="F-BOX PROTEIN WITH A DOMAIN PROTEIN"/>
    <property type="match status" value="1"/>
</dbReference>
<keyword evidence="1" id="KW-0472">Membrane</keyword>
<keyword evidence="3" id="KW-1185">Reference proteome</keyword>
<proteinExistence type="predicted"/>
<evidence type="ECO:0000313" key="2">
    <source>
        <dbReference type="EMBL" id="RYR07736.1"/>
    </source>
</evidence>
<reference evidence="2 3" key="1">
    <citation type="submission" date="2019-01" db="EMBL/GenBank/DDBJ databases">
        <title>Sequencing of cultivated peanut Arachis hypogaea provides insights into genome evolution and oil improvement.</title>
        <authorList>
            <person name="Chen X."/>
        </authorList>
    </citation>
    <scope>NUCLEOTIDE SEQUENCE [LARGE SCALE GENOMIC DNA]</scope>
    <source>
        <strain evidence="3">cv. Fuhuasheng</strain>
        <tissue evidence="2">Leaves</tissue>
    </source>
</reference>
<protein>
    <submittedName>
        <fullName evidence="2">Uncharacterized protein</fullName>
    </submittedName>
</protein>
<feature type="transmembrane region" description="Helical" evidence="1">
    <location>
        <begin position="57"/>
        <end position="79"/>
    </location>
</feature>
<dbReference type="AlphaFoldDB" id="A0A444Z0P2"/>
<organism evidence="2 3">
    <name type="scientific">Arachis hypogaea</name>
    <name type="common">Peanut</name>
    <dbReference type="NCBI Taxonomy" id="3818"/>
    <lineage>
        <taxon>Eukaryota</taxon>
        <taxon>Viridiplantae</taxon>
        <taxon>Streptophyta</taxon>
        <taxon>Embryophyta</taxon>
        <taxon>Tracheophyta</taxon>
        <taxon>Spermatophyta</taxon>
        <taxon>Magnoliopsida</taxon>
        <taxon>eudicotyledons</taxon>
        <taxon>Gunneridae</taxon>
        <taxon>Pentapetalae</taxon>
        <taxon>rosids</taxon>
        <taxon>fabids</taxon>
        <taxon>Fabales</taxon>
        <taxon>Fabaceae</taxon>
        <taxon>Papilionoideae</taxon>
        <taxon>50 kb inversion clade</taxon>
        <taxon>dalbergioids sensu lato</taxon>
        <taxon>Dalbergieae</taxon>
        <taxon>Pterocarpus clade</taxon>
        <taxon>Arachis</taxon>
    </lineage>
</organism>
<dbReference type="InterPro" id="IPR027949">
    <property type="entry name" value="Chloroplast_duf"/>
</dbReference>
<keyword evidence="1" id="KW-0812">Transmembrane</keyword>
<accession>A0A444Z0P2</accession>